<proteinExistence type="predicted"/>
<feature type="non-terminal residue" evidence="2">
    <location>
        <position position="87"/>
    </location>
</feature>
<name>A0A0B7C1N1_9EUPU</name>
<evidence type="ECO:0000313" key="2">
    <source>
        <dbReference type="EMBL" id="CEK99369.1"/>
    </source>
</evidence>
<reference evidence="2" key="1">
    <citation type="submission" date="2014-12" db="EMBL/GenBank/DDBJ databases">
        <title>Insight into the proteome of Arion vulgaris.</title>
        <authorList>
            <person name="Aradska J."/>
            <person name="Bulat T."/>
            <person name="Smidak R."/>
            <person name="Sarate P."/>
            <person name="Gangsoo J."/>
            <person name="Sialana F."/>
            <person name="Bilban M."/>
            <person name="Lubec G."/>
        </authorList>
    </citation>
    <scope>NUCLEOTIDE SEQUENCE</scope>
    <source>
        <tissue evidence="2">Skin</tissue>
    </source>
</reference>
<feature type="compositionally biased region" description="Polar residues" evidence="1">
    <location>
        <begin position="15"/>
        <end position="44"/>
    </location>
</feature>
<sequence length="87" mass="9795">QQVQQQNYDKLHSADNGSMNHISSFKLSPQTYETPSSGHQNQDGHSYPPYKNPPTYEEFIKTHSISPVVPKCPIIISPNNEEKSISP</sequence>
<dbReference type="AlphaFoldDB" id="A0A0B7C1N1"/>
<feature type="non-terminal residue" evidence="2">
    <location>
        <position position="1"/>
    </location>
</feature>
<organism evidence="2">
    <name type="scientific">Arion vulgaris</name>
    <dbReference type="NCBI Taxonomy" id="1028688"/>
    <lineage>
        <taxon>Eukaryota</taxon>
        <taxon>Metazoa</taxon>
        <taxon>Spiralia</taxon>
        <taxon>Lophotrochozoa</taxon>
        <taxon>Mollusca</taxon>
        <taxon>Gastropoda</taxon>
        <taxon>Heterobranchia</taxon>
        <taxon>Euthyneura</taxon>
        <taxon>Panpulmonata</taxon>
        <taxon>Eupulmonata</taxon>
        <taxon>Stylommatophora</taxon>
        <taxon>Helicina</taxon>
        <taxon>Arionoidea</taxon>
        <taxon>Arionidae</taxon>
        <taxon>Arion</taxon>
    </lineage>
</organism>
<evidence type="ECO:0000256" key="1">
    <source>
        <dbReference type="SAM" id="MobiDB-lite"/>
    </source>
</evidence>
<dbReference type="EMBL" id="HACG01052498">
    <property type="protein sequence ID" value="CEK99369.1"/>
    <property type="molecule type" value="Transcribed_RNA"/>
</dbReference>
<feature type="region of interest" description="Disordered" evidence="1">
    <location>
        <begin position="1"/>
        <end position="55"/>
    </location>
</feature>
<accession>A0A0B7C1N1</accession>
<protein>
    <submittedName>
        <fullName evidence="2">Uncharacterized protein</fullName>
    </submittedName>
</protein>
<gene>
    <name evidence="2" type="primary">ORF221108</name>
</gene>